<dbReference type="EMBL" id="LKEF01000027">
    <property type="protein sequence ID" value="KTB62932.1"/>
    <property type="molecule type" value="Genomic_DNA"/>
</dbReference>
<gene>
    <name evidence="1" type="ORF">AO063_20390</name>
</gene>
<proteinExistence type="predicted"/>
<reference evidence="1 2" key="1">
    <citation type="submission" date="2015-09" db="EMBL/GenBank/DDBJ databases">
        <title>Genome sequence of ICMP 11288.</title>
        <authorList>
            <person name="Visnovsky S."/>
            <person name="Lu A."/>
            <person name="Panda P."/>
            <person name="Pitman A."/>
        </authorList>
    </citation>
    <scope>NUCLEOTIDE SEQUENCE [LARGE SCALE GENOMIC DNA]</scope>
    <source>
        <strain evidence="1 2">ICMP 11288</strain>
    </source>
</reference>
<dbReference type="AlphaFoldDB" id="A0A0W0HQ46"/>
<protein>
    <submittedName>
        <fullName evidence="1">Uncharacterized protein</fullName>
    </submittedName>
</protein>
<accession>A0A0W0HQ46</accession>
<organism evidence="1 2">
    <name type="scientific">Pseudomonas fluorescens ICMP 11288</name>
    <dbReference type="NCBI Taxonomy" id="1198309"/>
    <lineage>
        <taxon>Bacteria</taxon>
        <taxon>Pseudomonadati</taxon>
        <taxon>Pseudomonadota</taxon>
        <taxon>Gammaproteobacteria</taxon>
        <taxon>Pseudomonadales</taxon>
        <taxon>Pseudomonadaceae</taxon>
        <taxon>Pseudomonas</taxon>
    </lineage>
</organism>
<evidence type="ECO:0000313" key="1">
    <source>
        <dbReference type="EMBL" id="KTB62932.1"/>
    </source>
</evidence>
<name>A0A0W0HQ46_PSEFL</name>
<sequence>MVVLTSGECAGRIEKQMPVVFMVEHCNARPCRARHWSDGSGLAEPMATEVVGLNLQRLGRIKAMAD</sequence>
<evidence type="ECO:0000313" key="2">
    <source>
        <dbReference type="Proteomes" id="UP000054197"/>
    </source>
</evidence>
<dbReference type="Proteomes" id="UP000054197">
    <property type="component" value="Unassembled WGS sequence"/>
</dbReference>
<comment type="caution">
    <text evidence="1">The sequence shown here is derived from an EMBL/GenBank/DDBJ whole genome shotgun (WGS) entry which is preliminary data.</text>
</comment>